<dbReference type="GO" id="GO:0008745">
    <property type="term" value="F:N-acetylmuramoyl-L-alanine amidase activity"/>
    <property type="evidence" value="ECO:0007669"/>
    <property type="project" value="InterPro"/>
</dbReference>
<sequence length="1000" mass="113583">MSKNLNKTYDIIIYKGGEFMNHKNISLLKERRRDMNIRKIENIVKDFTLIFFISMIITFVPLFKVHASSTTPIVGRAQLTQDQAFNYFRTRNSEKSDQAVKNFISIVWQEANLEGIKPDVAFMQIMKETNFLRFTGDVKECQNNFAGIGATGGGVSGAYFKDTRTGVRAVVQHLKAYCSTEGLRTSCVDPRFTYVKRGISPYVEWLGIGENPNYPDQGWAADNNYGKSIASMMQVAKNLSSSHENNIDTVQPNYKAKIQTYDIMEGNKYITDKKLEVNKLYTIKGYASSENGVLYEFWAKDVSAGVWTKIRDYKEDRYANWTPNKSGQYIIKVNVKDKNSNLELDGKAEKTFTVIAGNTKPGKAKIQTYDIMEGNKYITDKKLEVNKLYTIKGYASSENGVLYEFWAKDVSTGVWAKIREYKEDRYANWTPNKSGQYIIKVNVKDKNSNLELDGKVEKTFTVIAGNTKPEKAKIQTYDIMEGNKYITDKKLEVNKLYTIKGYASSENGVLYEFWVKDVSAGVWTKIRDYKEDRYANWTPNKSGQYIIKVNVKDKNSNLELDGKVEKTFIVIAGNTKPGKAKIQTYDIMEGNKYITDKKLEVNKLYTIKGYASSENGVLYEFWAKNESEGNWIKIKDYSSDRCANWTPNKSGQYIIKVNVKDKNSNLELDGKVEKTFMVIPKGEKPGKAKIQTYDIMEGNKYVTSKKLDLNKKYTIKAYASSSNGVLYEFWIKDVRKGNWVKIRDYKEDRLATFSVSNQSSYIIKVNVKDKYSLNSVDSYVEKNFTIGDLMRTIVLDAGHGGRDSGALSSQATGRLHEADIVQKITIKLGNLLKKAGYNVIYTRDKIDLYNYPSVTQNLEDRINVANSIKADLFMSIHADSFDVSSANGYSAHYSSYRPKLDNSGIYEEDDITYDKTPCDAALKSKVLSQLIVNEMSSLGGSNRGISDHNLYVTKNALMPSVLVETGFVSNDAEVRKLNSDSYQNQIAQKLYNAVTKLFNI</sequence>
<dbReference type="Pfam" id="PF01520">
    <property type="entry name" value="Amidase_3"/>
    <property type="match status" value="1"/>
</dbReference>
<protein>
    <submittedName>
        <fullName evidence="4">N-acetylmuramoyl-L-alanine amidase</fullName>
    </submittedName>
</protein>
<evidence type="ECO:0000313" key="4">
    <source>
        <dbReference type="EMBL" id="QDY33783.1"/>
    </source>
</evidence>
<organism evidence="4 5">
    <name type="scientific">Clostridium sporogenes</name>
    <dbReference type="NCBI Taxonomy" id="1509"/>
    <lineage>
        <taxon>Bacteria</taxon>
        <taxon>Bacillati</taxon>
        <taxon>Bacillota</taxon>
        <taxon>Clostridia</taxon>
        <taxon>Eubacteriales</taxon>
        <taxon>Clostridiaceae</taxon>
        <taxon>Clostridium</taxon>
    </lineage>
</organism>
<dbReference type="InterPro" id="IPR002508">
    <property type="entry name" value="MurNAc-LAA_cat"/>
</dbReference>
<keyword evidence="1" id="KW-0378">Hydrolase</keyword>
<dbReference type="InterPro" id="IPR050695">
    <property type="entry name" value="N-acetylmuramoyl_amidase_3"/>
</dbReference>
<dbReference type="Proteomes" id="UP000962161">
    <property type="component" value="Chromosome"/>
</dbReference>
<keyword evidence="2" id="KW-0472">Membrane</keyword>
<keyword evidence="2" id="KW-1133">Transmembrane helix</keyword>
<keyword evidence="2" id="KW-0812">Transmembrane</keyword>
<evidence type="ECO:0000313" key="5">
    <source>
        <dbReference type="Proteomes" id="UP000962161"/>
    </source>
</evidence>
<dbReference type="Pfam" id="PF07495">
    <property type="entry name" value="Y_Y_Y"/>
    <property type="match status" value="4"/>
</dbReference>
<dbReference type="Pfam" id="PF01832">
    <property type="entry name" value="Glucosaminidase"/>
    <property type="match status" value="1"/>
</dbReference>
<evidence type="ECO:0000256" key="2">
    <source>
        <dbReference type="SAM" id="Phobius"/>
    </source>
</evidence>
<dbReference type="EMBL" id="CP022405">
    <property type="protein sequence ID" value="QDY33783.1"/>
    <property type="molecule type" value="Genomic_DNA"/>
</dbReference>
<gene>
    <name evidence="4" type="ORF">CGS26_16000</name>
</gene>
<proteinExistence type="predicted"/>
<dbReference type="GO" id="GO:0004040">
    <property type="term" value="F:amidase activity"/>
    <property type="evidence" value="ECO:0007669"/>
    <property type="project" value="InterPro"/>
</dbReference>
<dbReference type="GO" id="GO:0030288">
    <property type="term" value="C:outer membrane-bounded periplasmic space"/>
    <property type="evidence" value="ECO:0007669"/>
    <property type="project" value="TreeGrafter"/>
</dbReference>
<feature type="domain" description="MurNAc-LAA" evidence="3">
    <location>
        <begin position="862"/>
        <end position="995"/>
    </location>
</feature>
<reference evidence="4" key="1">
    <citation type="submission" date="2017-07" db="EMBL/GenBank/DDBJ databases">
        <title>Genome sequencing of BoNT-producing clostridia.</title>
        <authorList>
            <person name="Williamson C."/>
        </authorList>
    </citation>
    <scope>NUCLEOTIDE SEQUENCE</scope>
    <source>
        <strain evidence="4">AM553</strain>
    </source>
</reference>
<dbReference type="SMART" id="SM00646">
    <property type="entry name" value="Ami_3"/>
    <property type="match status" value="1"/>
</dbReference>
<dbReference type="Gene3D" id="3.40.630.40">
    <property type="entry name" value="Zn-dependent exopeptidases"/>
    <property type="match status" value="1"/>
</dbReference>
<dbReference type="PANTHER" id="PTHR30404">
    <property type="entry name" value="N-ACETYLMURAMOYL-L-ALANINE AMIDASE"/>
    <property type="match status" value="1"/>
</dbReference>
<accession>A0AAE4Z001</accession>
<dbReference type="AlphaFoldDB" id="A0AAE4Z001"/>
<dbReference type="InterPro" id="IPR002901">
    <property type="entry name" value="MGlyc_endo_b_GlcNAc-like_dom"/>
</dbReference>
<evidence type="ECO:0000256" key="1">
    <source>
        <dbReference type="ARBA" id="ARBA00022801"/>
    </source>
</evidence>
<dbReference type="PANTHER" id="PTHR30404:SF0">
    <property type="entry name" value="N-ACETYLMURAMOYL-L-ALANINE AMIDASE AMIC"/>
    <property type="match status" value="1"/>
</dbReference>
<dbReference type="CDD" id="cd02696">
    <property type="entry name" value="MurNAc-LAA"/>
    <property type="match status" value="1"/>
</dbReference>
<dbReference type="InterPro" id="IPR011123">
    <property type="entry name" value="Y_Y_Y"/>
</dbReference>
<evidence type="ECO:0000259" key="3">
    <source>
        <dbReference type="SMART" id="SM00646"/>
    </source>
</evidence>
<name>A0AAE4Z001_CLOSG</name>
<dbReference type="GO" id="GO:0009253">
    <property type="term" value="P:peptidoglycan catabolic process"/>
    <property type="evidence" value="ECO:0007669"/>
    <property type="project" value="InterPro"/>
</dbReference>
<feature type="transmembrane region" description="Helical" evidence="2">
    <location>
        <begin position="43"/>
        <end position="63"/>
    </location>
</feature>
<dbReference type="SUPFAM" id="SSF53187">
    <property type="entry name" value="Zn-dependent exopeptidases"/>
    <property type="match status" value="1"/>
</dbReference>